<evidence type="ECO:0000256" key="11">
    <source>
        <dbReference type="ARBA" id="ARBA00022860"/>
    </source>
</evidence>
<dbReference type="NCBIfam" id="TIGR01517">
    <property type="entry name" value="ATPase-IIB_Ca"/>
    <property type="match status" value="1"/>
</dbReference>
<dbReference type="AlphaFoldDB" id="A0A2P5X0P4"/>
<dbReference type="PRINTS" id="PR00119">
    <property type="entry name" value="CATATPASE"/>
</dbReference>
<dbReference type="Gene3D" id="1.20.1110.10">
    <property type="entry name" value="Calcium-transporting ATPase, transmembrane domain"/>
    <property type="match status" value="1"/>
</dbReference>
<dbReference type="FunFam" id="3.40.1110.10:FF:000013">
    <property type="entry name" value="Calcium-transporting ATPase"/>
    <property type="match status" value="1"/>
</dbReference>
<evidence type="ECO:0000256" key="13">
    <source>
        <dbReference type="ARBA" id="ARBA00022989"/>
    </source>
</evidence>
<evidence type="ECO:0000256" key="18">
    <source>
        <dbReference type="ARBA" id="ARBA00053300"/>
    </source>
</evidence>
<dbReference type="FunFam" id="1.20.1110.10:FF:000039">
    <property type="entry name" value="Calcium-transporting ATPase"/>
    <property type="match status" value="1"/>
</dbReference>
<evidence type="ECO:0000313" key="21">
    <source>
        <dbReference type="EMBL" id="PPR96919.1"/>
    </source>
</evidence>
<dbReference type="SFLD" id="SFLDS00003">
    <property type="entry name" value="Haloacid_Dehalogenase"/>
    <property type="match status" value="1"/>
</dbReference>
<dbReference type="InterPro" id="IPR004014">
    <property type="entry name" value="ATPase_P-typ_cation-transptr_N"/>
</dbReference>
<evidence type="ECO:0000256" key="7">
    <source>
        <dbReference type="ARBA" id="ARBA00022741"/>
    </source>
</evidence>
<dbReference type="Pfam" id="PF00689">
    <property type="entry name" value="Cation_ATPase_C"/>
    <property type="match status" value="1"/>
</dbReference>
<organism evidence="21 22">
    <name type="scientific">Gossypium barbadense</name>
    <name type="common">Sea Island cotton</name>
    <name type="synonym">Hibiscus barbadensis</name>
    <dbReference type="NCBI Taxonomy" id="3634"/>
    <lineage>
        <taxon>Eukaryota</taxon>
        <taxon>Viridiplantae</taxon>
        <taxon>Streptophyta</taxon>
        <taxon>Embryophyta</taxon>
        <taxon>Tracheophyta</taxon>
        <taxon>Spermatophyta</taxon>
        <taxon>Magnoliopsida</taxon>
        <taxon>eudicotyledons</taxon>
        <taxon>Gunneridae</taxon>
        <taxon>Pentapetalae</taxon>
        <taxon>rosids</taxon>
        <taxon>malvids</taxon>
        <taxon>Malvales</taxon>
        <taxon>Malvaceae</taxon>
        <taxon>Malvoideae</taxon>
        <taxon>Gossypium</taxon>
    </lineage>
</organism>
<keyword evidence="10" id="KW-0460">Magnesium</keyword>
<dbReference type="Pfam" id="PF13246">
    <property type="entry name" value="Cation_ATPase"/>
    <property type="match status" value="1"/>
</dbReference>
<dbReference type="PANTHER" id="PTHR24093:SF455">
    <property type="entry name" value="CALCIUM-TRANSPORTING ATPASE 12, PLASMA MEMBRANE-TYPE"/>
    <property type="match status" value="1"/>
</dbReference>
<dbReference type="EMBL" id="KZ665964">
    <property type="protein sequence ID" value="PPR96919.1"/>
    <property type="molecule type" value="Genomic_DNA"/>
</dbReference>
<feature type="transmembrane region" description="Helical" evidence="19">
    <location>
        <begin position="192"/>
        <end position="211"/>
    </location>
</feature>
<accession>A0A2P5X0P4</accession>
<name>A0A2P5X0P4_GOSBA</name>
<dbReference type="InterPro" id="IPR018303">
    <property type="entry name" value="ATPase_P-typ_P_site"/>
</dbReference>
<comment type="catalytic activity">
    <reaction evidence="17 19">
        <text>Ca(2+)(in) + ATP + H2O = Ca(2+)(out) + ADP + phosphate + H(+)</text>
        <dbReference type="Rhea" id="RHEA:18105"/>
        <dbReference type="ChEBI" id="CHEBI:15377"/>
        <dbReference type="ChEBI" id="CHEBI:15378"/>
        <dbReference type="ChEBI" id="CHEBI:29108"/>
        <dbReference type="ChEBI" id="CHEBI:30616"/>
        <dbReference type="ChEBI" id="CHEBI:43474"/>
        <dbReference type="ChEBI" id="CHEBI:456216"/>
        <dbReference type="EC" id="7.2.2.10"/>
    </reaction>
</comment>
<evidence type="ECO:0000256" key="17">
    <source>
        <dbReference type="ARBA" id="ARBA00048694"/>
    </source>
</evidence>
<keyword evidence="4 19" id="KW-0109">Calcium transport</keyword>
<keyword evidence="8 19" id="KW-0106">Calcium</keyword>
<dbReference type="OrthoDB" id="3352408at2759"/>
<evidence type="ECO:0000256" key="6">
    <source>
        <dbReference type="ARBA" id="ARBA00022723"/>
    </source>
</evidence>
<evidence type="ECO:0000256" key="8">
    <source>
        <dbReference type="ARBA" id="ARBA00022837"/>
    </source>
</evidence>
<keyword evidence="6" id="KW-0479">Metal-binding</keyword>
<evidence type="ECO:0000256" key="9">
    <source>
        <dbReference type="ARBA" id="ARBA00022840"/>
    </source>
</evidence>
<evidence type="ECO:0000256" key="3">
    <source>
        <dbReference type="ARBA" id="ARBA00022448"/>
    </source>
</evidence>
<evidence type="ECO:0000256" key="1">
    <source>
        <dbReference type="ARBA" id="ARBA00004141"/>
    </source>
</evidence>
<comment type="subcellular location">
    <subcellularLocation>
        <location evidence="1 19">Membrane</location>
        <topology evidence="1 19">Multi-pass membrane protein</topology>
    </subcellularLocation>
</comment>
<dbReference type="InterPro" id="IPR023299">
    <property type="entry name" value="ATPase_P-typ_cyto_dom_N"/>
</dbReference>
<dbReference type="PRINTS" id="PR00121">
    <property type="entry name" value="NAKATPASE"/>
</dbReference>
<evidence type="ECO:0000256" key="5">
    <source>
        <dbReference type="ARBA" id="ARBA00022692"/>
    </source>
</evidence>
<evidence type="ECO:0000313" key="22">
    <source>
        <dbReference type="Proteomes" id="UP000239757"/>
    </source>
</evidence>
<dbReference type="NCBIfam" id="TIGR01494">
    <property type="entry name" value="ATPase_P-type"/>
    <property type="match status" value="2"/>
</dbReference>
<dbReference type="InterPro" id="IPR006068">
    <property type="entry name" value="ATPase_P-typ_cation-transptr_C"/>
</dbReference>
<dbReference type="PROSITE" id="PS00154">
    <property type="entry name" value="ATPASE_E1_E2"/>
    <property type="match status" value="1"/>
</dbReference>
<feature type="transmembrane region" description="Helical" evidence="19">
    <location>
        <begin position="972"/>
        <end position="991"/>
    </location>
</feature>
<reference evidence="21 22" key="1">
    <citation type="submission" date="2015-01" db="EMBL/GenBank/DDBJ databases">
        <title>Genome of allotetraploid Gossypium barbadense reveals genomic plasticity and fiber elongation in cotton evolution.</title>
        <authorList>
            <person name="Chen X."/>
            <person name="Liu X."/>
            <person name="Zhao B."/>
            <person name="Zheng H."/>
            <person name="Hu Y."/>
            <person name="Lu G."/>
            <person name="Yang C."/>
            <person name="Chen J."/>
            <person name="Shan C."/>
            <person name="Zhang L."/>
            <person name="Zhou Y."/>
            <person name="Wang L."/>
            <person name="Guo W."/>
            <person name="Bai Y."/>
            <person name="Ruan J."/>
            <person name="Shangguan X."/>
            <person name="Mao Y."/>
            <person name="Jiang J."/>
            <person name="Zhu Y."/>
            <person name="Lei J."/>
            <person name="Kang H."/>
            <person name="Chen S."/>
            <person name="He X."/>
            <person name="Wang R."/>
            <person name="Wang Y."/>
            <person name="Chen J."/>
            <person name="Wang L."/>
            <person name="Yu S."/>
            <person name="Wang B."/>
            <person name="Wei J."/>
            <person name="Song S."/>
            <person name="Lu X."/>
            <person name="Gao Z."/>
            <person name="Gu W."/>
            <person name="Deng X."/>
            <person name="Ma D."/>
            <person name="Wang S."/>
            <person name="Liang W."/>
            <person name="Fang L."/>
            <person name="Cai C."/>
            <person name="Zhu X."/>
            <person name="Zhou B."/>
            <person name="Zhang Y."/>
            <person name="Chen Z."/>
            <person name="Xu S."/>
            <person name="Zhu R."/>
            <person name="Wang S."/>
            <person name="Zhang T."/>
            <person name="Zhao G."/>
        </authorList>
    </citation>
    <scope>NUCLEOTIDE SEQUENCE [LARGE SCALE GENOMIC DNA]</scope>
    <source>
        <strain evidence="22">cv. Xinhai21</strain>
        <tissue evidence="21">Leaf</tissue>
    </source>
</reference>
<keyword evidence="12" id="KW-1278">Translocase</keyword>
<keyword evidence="16 19" id="KW-0472">Membrane</keyword>
<feature type="domain" description="Cation-transporting P-type ATPase N-terminal" evidence="20">
    <location>
        <begin position="106"/>
        <end position="180"/>
    </location>
</feature>
<dbReference type="InterPro" id="IPR023214">
    <property type="entry name" value="HAD_sf"/>
</dbReference>
<dbReference type="SUPFAM" id="SSF81653">
    <property type="entry name" value="Calcium ATPase, transduction domain A"/>
    <property type="match status" value="1"/>
</dbReference>
<keyword evidence="14" id="KW-0007">Acetylation</keyword>
<proteinExistence type="inferred from homology"/>
<dbReference type="InterPro" id="IPR008250">
    <property type="entry name" value="ATPase_P-typ_transduc_dom_A_sf"/>
</dbReference>
<evidence type="ECO:0000256" key="19">
    <source>
        <dbReference type="RuleBase" id="RU361146"/>
    </source>
</evidence>
<dbReference type="GO" id="GO:0005388">
    <property type="term" value="F:P-type calcium transporter activity"/>
    <property type="evidence" value="ECO:0007669"/>
    <property type="project" value="UniProtKB-EC"/>
</dbReference>
<dbReference type="InterPro" id="IPR001757">
    <property type="entry name" value="P_typ_ATPase"/>
</dbReference>
<evidence type="ECO:0000256" key="4">
    <source>
        <dbReference type="ARBA" id="ARBA00022568"/>
    </source>
</evidence>
<keyword evidence="7 19" id="KW-0547">Nucleotide-binding</keyword>
<dbReference type="InterPro" id="IPR044492">
    <property type="entry name" value="P_typ_ATPase_HD_dom"/>
</dbReference>
<dbReference type="FunFam" id="3.40.50.1000:FF:000018">
    <property type="entry name" value="Calcium-transporting ATPase"/>
    <property type="match status" value="1"/>
</dbReference>
<evidence type="ECO:0000256" key="15">
    <source>
        <dbReference type="ARBA" id="ARBA00023065"/>
    </source>
</evidence>
<feature type="transmembrane region" description="Helical" evidence="19">
    <location>
        <begin position="152"/>
        <end position="180"/>
    </location>
</feature>
<dbReference type="CDD" id="cd02081">
    <property type="entry name" value="P-type_ATPase_Ca_PMCA-like"/>
    <property type="match status" value="1"/>
</dbReference>
<dbReference type="Proteomes" id="UP000239757">
    <property type="component" value="Unassembled WGS sequence"/>
</dbReference>
<comment type="similarity">
    <text evidence="2 19">Belongs to the cation transport ATPase (P-type) (TC 3.A.3) family. Type IIB subfamily.</text>
</comment>
<keyword evidence="15 19" id="KW-0406">Ion transport</keyword>
<keyword evidence="11" id="KW-0112">Calmodulin-binding</keyword>
<dbReference type="GO" id="GO:0005516">
    <property type="term" value="F:calmodulin binding"/>
    <property type="evidence" value="ECO:0007669"/>
    <property type="project" value="UniProtKB-KW"/>
</dbReference>
<dbReference type="EC" id="7.2.2.10" evidence="19"/>
<dbReference type="InterPro" id="IPR023298">
    <property type="entry name" value="ATPase_P-typ_TM_dom_sf"/>
</dbReference>
<dbReference type="SFLD" id="SFLDF00027">
    <property type="entry name" value="p-type_atpase"/>
    <property type="match status" value="1"/>
</dbReference>
<feature type="transmembrane region" description="Helical" evidence="19">
    <location>
        <begin position="799"/>
        <end position="819"/>
    </location>
</feature>
<dbReference type="Gene3D" id="3.40.50.1000">
    <property type="entry name" value="HAD superfamily/HAD-like"/>
    <property type="match status" value="1"/>
</dbReference>
<keyword evidence="13 19" id="KW-1133">Transmembrane helix</keyword>
<dbReference type="InterPro" id="IPR036412">
    <property type="entry name" value="HAD-like_sf"/>
</dbReference>
<dbReference type="PANTHER" id="PTHR24093">
    <property type="entry name" value="CATION TRANSPORTING ATPASE"/>
    <property type="match status" value="1"/>
</dbReference>
<dbReference type="SUPFAM" id="SSF56784">
    <property type="entry name" value="HAD-like"/>
    <property type="match status" value="1"/>
</dbReference>
<dbReference type="SFLD" id="SFLDG00002">
    <property type="entry name" value="C1.7:_P-type_atpase_like"/>
    <property type="match status" value="1"/>
</dbReference>
<evidence type="ECO:0000256" key="16">
    <source>
        <dbReference type="ARBA" id="ARBA00023136"/>
    </source>
</evidence>
<evidence type="ECO:0000256" key="12">
    <source>
        <dbReference type="ARBA" id="ARBA00022967"/>
    </source>
</evidence>
<keyword evidence="3 19" id="KW-0813">Transport</keyword>
<dbReference type="SMART" id="SM00831">
    <property type="entry name" value="Cation_ATPase_N"/>
    <property type="match status" value="1"/>
</dbReference>
<gene>
    <name evidence="21" type="ORF">GOBAR_AA23753</name>
</gene>
<protein>
    <recommendedName>
        <fullName evidence="19">Calcium-transporting ATPase</fullName>
        <ecNumber evidence="19">7.2.2.10</ecNumber>
    </recommendedName>
</protein>
<feature type="transmembrane region" description="Helical" evidence="19">
    <location>
        <begin position="831"/>
        <end position="847"/>
    </location>
</feature>
<comment type="function">
    <text evidence="19">Catalyzes the hydrolysis of ATP coupled with the transport of calcium.</text>
</comment>
<dbReference type="GO" id="GO:0016887">
    <property type="term" value="F:ATP hydrolysis activity"/>
    <property type="evidence" value="ECO:0007669"/>
    <property type="project" value="InterPro"/>
</dbReference>
<evidence type="ECO:0000259" key="20">
    <source>
        <dbReference type="SMART" id="SM00831"/>
    </source>
</evidence>
<keyword evidence="9 19" id="KW-0067">ATP-binding</keyword>
<feature type="transmembrane region" description="Helical" evidence="19">
    <location>
        <begin position="941"/>
        <end position="960"/>
    </location>
</feature>
<dbReference type="Gene3D" id="2.70.150.10">
    <property type="entry name" value="Calcium-transporting ATPase, cytoplasmic transduction domain A"/>
    <property type="match status" value="1"/>
</dbReference>
<comment type="function">
    <text evidence="18">This magnesium-dependent enzyme catalyzes the hydrolysis of ATP coupled with the translocation of calcium from the cytosol out of the cell or into organelles.</text>
</comment>
<evidence type="ECO:0000256" key="14">
    <source>
        <dbReference type="ARBA" id="ARBA00022990"/>
    </source>
</evidence>
<sequence length="1021" mass="113035">MSSSDECKLYDCSTSLLTVTAPGGFTVAQRRWRIAYITIYSARVMLSLADKIISQRATQLPSMTSQQFHHYVTEFDHYVALDIEHKINQKRLVKTVKEKDLVSLNHLGGVDGVVDALCTNSEHGIRDDEQEVIKRQEMFGFNKYHKPPPKGLLYFVLEAFKDTTILILLVCATLSLGFGIKEHGTEEGWYEGGSIFVAVFLVIVVSALSNFRQETQFDKLSKISNNIKVEVVRTGRRQQISIFDLVAGDVVFLKIGDQIPADGLFLDGHSLQVDESSMTGESDHVEVDACRNPFLSSGSKVVDGYARMLVASVGMDTAWGEMMSSITSDKNERTPLQARLDKLTSSIGKVGLAVAFLVLAVLLIRYFTGNTKDDNGQTDNDRGRGYPEGLPLAVTLTLAYSMKRMMADQAMVRKLSACETMGSATIICTDKTGTLTLNQMKVTQFWLGQESVEEDLAKEIAPSVLELFYQGVGLNTTGSVCKPVSGSLPEFSGSPTEKAILSWAVLGLGMDMEKLKQQYSILHVETFNSEKKRSGVSVQRKADEMVDIHWKGAAEMIVAMCSQYYESNGIIRSMSEDGRERIETIIQSMAASSLRCIAFAHKQVLKGETEDGDDQSGKTNRRLKEDGLTLLGIVGLKDPCRPGVKKAVQSCQSAGVGVKMITGDNIFTAKAIATECGILGPDYQQGSGEVVEGTEFRNYAPDERMEKVEKIRVMARSSPFDKLLMVQCLKQKGHVVAVTGDGTNDAPALKEADIGLSMGIQGTEVAKESSDIVILDDNFSSVATVLRWGRCVYNNIQKFIQFQLTVNVAALVINFIAAVSAGEVPLTTVQLLWVNLIMDTLGALALATDRPTNELMEKPPVGRTEPLITNIMWRNLLAQALYQIAILLILQFRGESIVNVPETVKDTLIFNTFVLCQVFNEFNARKLEKQNVFEGILKNRLFLGIIGVTIVLQVVMVEFLKKFADTEQLKLWQWGVCILLAAFSWPIAWFVKLIPVSNTPFFSYLKRSRTIFKRPINHQKP</sequence>
<dbReference type="Pfam" id="PF00690">
    <property type="entry name" value="Cation_ATPase_N"/>
    <property type="match status" value="1"/>
</dbReference>
<dbReference type="GO" id="GO:0005886">
    <property type="term" value="C:plasma membrane"/>
    <property type="evidence" value="ECO:0007669"/>
    <property type="project" value="TreeGrafter"/>
</dbReference>
<dbReference type="Pfam" id="PF00122">
    <property type="entry name" value="E1-E2_ATPase"/>
    <property type="match status" value="1"/>
</dbReference>
<dbReference type="SUPFAM" id="SSF81665">
    <property type="entry name" value="Calcium ATPase, transmembrane domain M"/>
    <property type="match status" value="1"/>
</dbReference>
<dbReference type="InterPro" id="IPR059000">
    <property type="entry name" value="ATPase_P-type_domA"/>
</dbReference>
<comment type="caution">
    <text evidence="19">Lacks conserved residue(s) required for the propagation of feature annotation.</text>
</comment>
<dbReference type="InterPro" id="IPR006408">
    <property type="entry name" value="P-type_ATPase_IIB"/>
</dbReference>
<feature type="transmembrane region" description="Helical" evidence="19">
    <location>
        <begin position="347"/>
        <end position="367"/>
    </location>
</feature>
<dbReference type="SUPFAM" id="SSF81660">
    <property type="entry name" value="Metal cation-transporting ATPase, ATP-binding domain N"/>
    <property type="match status" value="1"/>
</dbReference>
<keyword evidence="5 19" id="KW-0812">Transmembrane</keyword>
<evidence type="ECO:0000256" key="10">
    <source>
        <dbReference type="ARBA" id="ARBA00022842"/>
    </source>
</evidence>
<dbReference type="GO" id="GO:0046872">
    <property type="term" value="F:metal ion binding"/>
    <property type="evidence" value="ECO:0007669"/>
    <property type="project" value="UniProtKB-KW"/>
</dbReference>
<dbReference type="FunFam" id="2.70.150.10:FF:000006">
    <property type="entry name" value="Calcium-transporting ATPase"/>
    <property type="match status" value="1"/>
</dbReference>
<dbReference type="GO" id="GO:0005524">
    <property type="term" value="F:ATP binding"/>
    <property type="evidence" value="ECO:0007669"/>
    <property type="project" value="UniProtKB-KW"/>
</dbReference>
<evidence type="ECO:0000256" key="2">
    <source>
        <dbReference type="ARBA" id="ARBA00006124"/>
    </source>
</evidence>
<dbReference type="Gene3D" id="3.40.1110.10">
    <property type="entry name" value="Calcium-transporting ATPase, cytoplasmic domain N"/>
    <property type="match status" value="1"/>
</dbReference>